<protein>
    <recommendedName>
        <fullName evidence="4">HTH asnC-type domain-containing protein</fullName>
    </recommendedName>
</protein>
<dbReference type="GO" id="GO:0043565">
    <property type="term" value="F:sequence-specific DNA binding"/>
    <property type="evidence" value="ECO:0007669"/>
    <property type="project" value="InterPro"/>
</dbReference>
<dbReference type="PANTHER" id="PTHR30154">
    <property type="entry name" value="LEUCINE-RESPONSIVE REGULATORY PROTEIN"/>
    <property type="match status" value="1"/>
</dbReference>
<dbReference type="InterPro" id="IPR036390">
    <property type="entry name" value="WH_DNA-bd_sf"/>
</dbReference>
<evidence type="ECO:0000259" key="4">
    <source>
        <dbReference type="PROSITE" id="PS50956"/>
    </source>
</evidence>
<dbReference type="SUPFAM" id="SSF46785">
    <property type="entry name" value="Winged helix' DNA-binding domain"/>
    <property type="match status" value="1"/>
</dbReference>
<keyword evidence="1" id="KW-0805">Transcription regulation</keyword>
<evidence type="ECO:0000313" key="5">
    <source>
        <dbReference type="EMBL" id="EKN16605.1"/>
    </source>
</evidence>
<dbReference type="CDD" id="cd00090">
    <property type="entry name" value="HTH_ARSR"/>
    <property type="match status" value="1"/>
</dbReference>
<name>K5ZZ47_9BACT</name>
<dbReference type="Pfam" id="PF01037">
    <property type="entry name" value="AsnC_trans_reg"/>
    <property type="match status" value="1"/>
</dbReference>
<dbReference type="InterPro" id="IPR019885">
    <property type="entry name" value="Tscrpt_reg_HTH_AsnC-type_CS"/>
</dbReference>
<dbReference type="AlphaFoldDB" id="K5ZZ47"/>
<dbReference type="PROSITE" id="PS50956">
    <property type="entry name" value="HTH_ASNC_2"/>
    <property type="match status" value="1"/>
</dbReference>
<reference evidence="5 6" key="1">
    <citation type="submission" date="2012-02" db="EMBL/GenBank/DDBJ databases">
        <title>The Genome Sequence of Parabacteroides goldsteinii CL02T12C30.</title>
        <authorList>
            <consortium name="The Broad Institute Genome Sequencing Platform"/>
            <person name="Earl A."/>
            <person name="Ward D."/>
            <person name="Feldgarden M."/>
            <person name="Gevers D."/>
            <person name="Zitomersky N.L."/>
            <person name="Coyne M.J."/>
            <person name="Comstock L.E."/>
            <person name="Young S.K."/>
            <person name="Zeng Q."/>
            <person name="Gargeya S."/>
            <person name="Fitzgerald M."/>
            <person name="Haas B."/>
            <person name="Abouelleil A."/>
            <person name="Alvarado L."/>
            <person name="Arachchi H.M."/>
            <person name="Berlin A."/>
            <person name="Chapman S.B."/>
            <person name="Gearin G."/>
            <person name="Goldberg J."/>
            <person name="Griggs A."/>
            <person name="Gujja S."/>
            <person name="Hansen M."/>
            <person name="Heiman D."/>
            <person name="Howarth C."/>
            <person name="Larimer J."/>
            <person name="Lui A."/>
            <person name="MacDonald P.J.P."/>
            <person name="McCowen C."/>
            <person name="Montmayeur A."/>
            <person name="Murphy C."/>
            <person name="Neiman D."/>
            <person name="Pearson M."/>
            <person name="Priest M."/>
            <person name="Roberts A."/>
            <person name="Saif S."/>
            <person name="Shea T."/>
            <person name="Sisk P."/>
            <person name="Stolte C."/>
            <person name="Sykes S."/>
            <person name="Wortman J."/>
            <person name="Nusbaum C."/>
            <person name="Birren B."/>
        </authorList>
    </citation>
    <scope>NUCLEOTIDE SEQUENCE [LARGE SCALE GENOMIC DNA]</scope>
    <source>
        <strain evidence="5 6">CL02T12C30</strain>
    </source>
</reference>
<dbReference type="EMBL" id="AGZO01000014">
    <property type="protein sequence ID" value="EKN16605.1"/>
    <property type="molecule type" value="Genomic_DNA"/>
</dbReference>
<evidence type="ECO:0000256" key="1">
    <source>
        <dbReference type="ARBA" id="ARBA00023015"/>
    </source>
</evidence>
<sequence>MHRHTDRANYTTVKKNQIKEFYSMETLDKKDLQILRTLQENARLTTKELAARVNLSSTPVFERLKRLENGGYIKKYIAVLDAEKLNLGFVVFCRVKLSKLNREIATEFTRIIQDIPEVTECYNISGSYDYLLKIHAPNMKYYQEFILNVLGTIDSLGSLESTFVMDEVKHDYGIHI</sequence>
<dbReference type="Pfam" id="PF13412">
    <property type="entry name" value="HTH_24"/>
    <property type="match status" value="1"/>
</dbReference>
<dbReference type="PRINTS" id="PR00033">
    <property type="entry name" value="HTHASNC"/>
</dbReference>
<comment type="caution">
    <text evidence="5">The sequence shown here is derived from an EMBL/GenBank/DDBJ whole genome shotgun (WGS) entry which is preliminary data.</text>
</comment>
<gene>
    <name evidence="5" type="ORF">HMPREF1076_01739</name>
</gene>
<evidence type="ECO:0000256" key="3">
    <source>
        <dbReference type="ARBA" id="ARBA00023163"/>
    </source>
</evidence>
<dbReference type="Gene3D" id="1.10.10.10">
    <property type="entry name" value="Winged helix-like DNA-binding domain superfamily/Winged helix DNA-binding domain"/>
    <property type="match status" value="1"/>
</dbReference>
<accession>K5ZZ47</accession>
<dbReference type="InterPro" id="IPR036388">
    <property type="entry name" value="WH-like_DNA-bd_sf"/>
</dbReference>
<dbReference type="PANTHER" id="PTHR30154:SF34">
    <property type="entry name" value="TRANSCRIPTIONAL REGULATOR AZLB"/>
    <property type="match status" value="1"/>
</dbReference>
<dbReference type="InterPro" id="IPR019888">
    <property type="entry name" value="Tscrpt_reg_AsnC-like"/>
</dbReference>
<proteinExistence type="predicted"/>
<keyword evidence="3" id="KW-0804">Transcription</keyword>
<dbReference type="PROSITE" id="PS00519">
    <property type="entry name" value="HTH_ASNC_1"/>
    <property type="match status" value="1"/>
</dbReference>
<dbReference type="SUPFAM" id="SSF54909">
    <property type="entry name" value="Dimeric alpha+beta barrel"/>
    <property type="match status" value="1"/>
</dbReference>
<dbReference type="GO" id="GO:0006355">
    <property type="term" value="P:regulation of DNA-templated transcription"/>
    <property type="evidence" value="ECO:0007669"/>
    <property type="project" value="UniProtKB-ARBA"/>
</dbReference>
<dbReference type="Proteomes" id="UP000006330">
    <property type="component" value="Unassembled WGS sequence"/>
</dbReference>
<dbReference type="InterPro" id="IPR019887">
    <property type="entry name" value="Tscrpt_reg_AsnC/Lrp_C"/>
</dbReference>
<dbReference type="GO" id="GO:0005829">
    <property type="term" value="C:cytosol"/>
    <property type="evidence" value="ECO:0007669"/>
    <property type="project" value="TreeGrafter"/>
</dbReference>
<dbReference type="HOGENOM" id="CLU_091233_0_0_10"/>
<evidence type="ECO:0000313" key="6">
    <source>
        <dbReference type="Proteomes" id="UP000006330"/>
    </source>
</evidence>
<keyword evidence="2" id="KW-0238">DNA-binding</keyword>
<dbReference type="GO" id="GO:0043200">
    <property type="term" value="P:response to amino acid"/>
    <property type="evidence" value="ECO:0007669"/>
    <property type="project" value="TreeGrafter"/>
</dbReference>
<dbReference type="Gene3D" id="3.30.70.920">
    <property type="match status" value="1"/>
</dbReference>
<organism evidence="5 6">
    <name type="scientific">Parabacteroides goldsteinii CL02T12C30</name>
    <dbReference type="NCBI Taxonomy" id="999418"/>
    <lineage>
        <taxon>Bacteria</taxon>
        <taxon>Pseudomonadati</taxon>
        <taxon>Bacteroidota</taxon>
        <taxon>Bacteroidia</taxon>
        <taxon>Bacteroidales</taxon>
        <taxon>Tannerellaceae</taxon>
        <taxon>Parabacteroides</taxon>
    </lineage>
</organism>
<dbReference type="InterPro" id="IPR011008">
    <property type="entry name" value="Dimeric_a/b-barrel"/>
</dbReference>
<evidence type="ECO:0000256" key="2">
    <source>
        <dbReference type="ARBA" id="ARBA00023125"/>
    </source>
</evidence>
<dbReference type="SMART" id="SM00344">
    <property type="entry name" value="HTH_ASNC"/>
    <property type="match status" value="1"/>
</dbReference>
<dbReference type="InterPro" id="IPR000485">
    <property type="entry name" value="AsnC-type_HTH_dom"/>
</dbReference>
<dbReference type="InterPro" id="IPR011991">
    <property type="entry name" value="ArsR-like_HTH"/>
</dbReference>
<feature type="domain" description="HTH asnC-type" evidence="4">
    <location>
        <begin position="27"/>
        <end position="88"/>
    </location>
</feature>